<name>A0A6G0Z444_APHCR</name>
<keyword evidence="3" id="KW-1185">Reference proteome</keyword>
<feature type="signal peptide" evidence="1">
    <location>
        <begin position="1"/>
        <end position="22"/>
    </location>
</feature>
<evidence type="ECO:0000313" key="2">
    <source>
        <dbReference type="EMBL" id="KAF0765431.1"/>
    </source>
</evidence>
<evidence type="ECO:0000313" key="3">
    <source>
        <dbReference type="Proteomes" id="UP000478052"/>
    </source>
</evidence>
<dbReference type="EMBL" id="VUJU01001400">
    <property type="protein sequence ID" value="KAF0765431.1"/>
    <property type="molecule type" value="Genomic_DNA"/>
</dbReference>
<proteinExistence type="predicted"/>
<feature type="non-terminal residue" evidence="2">
    <location>
        <position position="98"/>
    </location>
</feature>
<reference evidence="2 3" key="1">
    <citation type="submission" date="2019-08" db="EMBL/GenBank/DDBJ databases">
        <title>Whole genome of Aphis craccivora.</title>
        <authorList>
            <person name="Voronova N.V."/>
            <person name="Shulinski R.S."/>
            <person name="Bandarenka Y.V."/>
            <person name="Zhorov D.G."/>
            <person name="Warner D."/>
        </authorList>
    </citation>
    <scope>NUCLEOTIDE SEQUENCE [LARGE SCALE GENOMIC DNA]</scope>
    <source>
        <strain evidence="2">180601</strain>
        <tissue evidence="2">Whole Body</tissue>
    </source>
</reference>
<keyword evidence="1" id="KW-0732">Signal</keyword>
<comment type="caution">
    <text evidence="2">The sequence shown here is derived from an EMBL/GenBank/DDBJ whole genome shotgun (WGS) entry which is preliminary data.</text>
</comment>
<dbReference type="Proteomes" id="UP000478052">
    <property type="component" value="Unassembled WGS sequence"/>
</dbReference>
<evidence type="ECO:0000256" key="1">
    <source>
        <dbReference type="SAM" id="SignalP"/>
    </source>
</evidence>
<sequence length="98" mass="11638">INFKKPWLKFSLCIFSFWSSKSDLIFKLSPVSDRKKNLIGTLEGQKKTRIFTQNQFKTKSINLFYCTKKIITTTKIFDFYENFLCVVLIVAKKKIKNR</sequence>
<accession>A0A6G0Z444</accession>
<gene>
    <name evidence="2" type="ORF">FWK35_00030580</name>
</gene>
<dbReference type="AlphaFoldDB" id="A0A6G0Z444"/>
<feature type="non-terminal residue" evidence="2">
    <location>
        <position position="1"/>
    </location>
</feature>
<protein>
    <submittedName>
        <fullName evidence="2">Uncharacterized protein</fullName>
    </submittedName>
</protein>
<organism evidence="2 3">
    <name type="scientific">Aphis craccivora</name>
    <name type="common">Cowpea aphid</name>
    <dbReference type="NCBI Taxonomy" id="307492"/>
    <lineage>
        <taxon>Eukaryota</taxon>
        <taxon>Metazoa</taxon>
        <taxon>Ecdysozoa</taxon>
        <taxon>Arthropoda</taxon>
        <taxon>Hexapoda</taxon>
        <taxon>Insecta</taxon>
        <taxon>Pterygota</taxon>
        <taxon>Neoptera</taxon>
        <taxon>Paraneoptera</taxon>
        <taxon>Hemiptera</taxon>
        <taxon>Sternorrhyncha</taxon>
        <taxon>Aphidomorpha</taxon>
        <taxon>Aphidoidea</taxon>
        <taxon>Aphididae</taxon>
        <taxon>Aphidini</taxon>
        <taxon>Aphis</taxon>
        <taxon>Aphis</taxon>
    </lineage>
</organism>
<feature type="chain" id="PRO_5026251405" evidence="1">
    <location>
        <begin position="23"/>
        <end position="98"/>
    </location>
</feature>